<dbReference type="PANTHER" id="PTHR30473">
    <property type="entry name" value="PROTEIN PHOH"/>
    <property type="match status" value="1"/>
</dbReference>
<sequence>MTEFVVKDMLTVKNIVGQLDQNINLIMEKLDVKISISDDTFKIDGENSEIAKNVLMVLSKKSKSGDVDLNDISYIIDLAREHRENEVLNLNDKPIAFTANGRSLFPKTIGQKRYIESINNNDIVFGTGPAGTGKTYLAIALACQAFRNKQFERIILTRPAVEAGESLGFLPGDLKEKVDPYLRPVYDALFEIIGGEQYQKYIEKGLIEIAPLAYMRGRTLDKSFIILDEAQNTTPEQMKMFLTRLGYSSKMVITGDLTQTDLPRGKMSGLKNAIELLRRTKGIGIEELQKVDIVRHPLVRKVIEVYEQEALRLEKIREDKKKEKENKNEE</sequence>
<dbReference type="EMBL" id="QEKV01000007">
    <property type="protein sequence ID" value="PVY94059.1"/>
    <property type="molecule type" value="Genomic_DNA"/>
</dbReference>
<evidence type="ECO:0000256" key="1">
    <source>
        <dbReference type="ARBA" id="ARBA00004496"/>
    </source>
</evidence>
<name>A0A2U1E2X9_9FIRM</name>
<dbReference type="GO" id="GO:0005524">
    <property type="term" value="F:ATP binding"/>
    <property type="evidence" value="ECO:0007669"/>
    <property type="project" value="UniProtKB-KW"/>
</dbReference>
<evidence type="ECO:0000256" key="3">
    <source>
        <dbReference type="ARBA" id="ARBA00022490"/>
    </source>
</evidence>
<evidence type="ECO:0000256" key="4">
    <source>
        <dbReference type="ARBA" id="ARBA00022741"/>
    </source>
</evidence>
<dbReference type="FunFam" id="3.40.50.300:FF:000013">
    <property type="entry name" value="PhoH family ATPase"/>
    <property type="match status" value="1"/>
</dbReference>
<comment type="subcellular location">
    <subcellularLocation>
        <location evidence="1">Cytoplasm</location>
    </subcellularLocation>
</comment>
<comment type="caution">
    <text evidence="9">The sequence shown here is derived from an EMBL/GenBank/DDBJ whole genome shotgun (WGS) entry which is preliminary data.</text>
</comment>
<keyword evidence="4" id="KW-0547">Nucleotide-binding</keyword>
<dbReference type="RefSeq" id="WP_116480336.1">
    <property type="nucleotide sequence ID" value="NZ_QEKV01000007.1"/>
</dbReference>
<keyword evidence="3" id="KW-0963">Cytoplasm</keyword>
<accession>A0A2U1E2X9</accession>
<dbReference type="AlphaFoldDB" id="A0A2U1E2X9"/>
<evidence type="ECO:0000313" key="9">
    <source>
        <dbReference type="EMBL" id="PVY94059.1"/>
    </source>
</evidence>
<evidence type="ECO:0000259" key="8">
    <source>
        <dbReference type="Pfam" id="PF02562"/>
    </source>
</evidence>
<dbReference type="InterPro" id="IPR051451">
    <property type="entry name" value="PhoH2-like"/>
</dbReference>
<evidence type="ECO:0000256" key="2">
    <source>
        <dbReference type="ARBA" id="ARBA00010393"/>
    </source>
</evidence>
<organism evidence="9 10">
    <name type="scientific">Ezakiella coagulans</name>
    <dbReference type="NCBI Taxonomy" id="46507"/>
    <lineage>
        <taxon>Bacteria</taxon>
        <taxon>Bacillati</taxon>
        <taxon>Bacillota</taxon>
        <taxon>Tissierellia</taxon>
        <taxon>Ezakiella</taxon>
    </lineage>
</organism>
<keyword evidence="10" id="KW-1185">Reference proteome</keyword>
<evidence type="ECO:0000256" key="7">
    <source>
        <dbReference type="SAM" id="Coils"/>
    </source>
</evidence>
<evidence type="ECO:0000313" key="10">
    <source>
        <dbReference type="Proteomes" id="UP000245793"/>
    </source>
</evidence>
<keyword evidence="7" id="KW-0175">Coiled coil</keyword>
<gene>
    <name evidence="9" type="ORF">C7381_10755</name>
</gene>
<protein>
    <recommendedName>
        <fullName evidence="6">PhoH-like protein</fullName>
    </recommendedName>
</protein>
<evidence type="ECO:0000256" key="6">
    <source>
        <dbReference type="ARBA" id="ARBA00039970"/>
    </source>
</evidence>
<dbReference type="InterPro" id="IPR003714">
    <property type="entry name" value="PhoH"/>
</dbReference>
<dbReference type="InterPro" id="IPR027417">
    <property type="entry name" value="P-loop_NTPase"/>
</dbReference>
<feature type="domain" description="PhoH-like protein" evidence="8">
    <location>
        <begin position="106"/>
        <end position="307"/>
    </location>
</feature>
<evidence type="ECO:0000256" key="5">
    <source>
        <dbReference type="ARBA" id="ARBA00022840"/>
    </source>
</evidence>
<dbReference type="GO" id="GO:0005829">
    <property type="term" value="C:cytosol"/>
    <property type="evidence" value="ECO:0007669"/>
    <property type="project" value="TreeGrafter"/>
</dbReference>
<reference evidence="9 10" key="1">
    <citation type="submission" date="2018-04" db="EMBL/GenBank/DDBJ databases">
        <title>Genomic Encyclopedia of Type Strains, Phase IV (KMG-IV): sequencing the most valuable type-strain genomes for metagenomic binning, comparative biology and taxonomic classification.</title>
        <authorList>
            <person name="Goeker M."/>
        </authorList>
    </citation>
    <scope>NUCLEOTIDE SEQUENCE [LARGE SCALE GENOMIC DNA]</scope>
    <source>
        <strain evidence="9 10">DSM 20705</strain>
    </source>
</reference>
<comment type="similarity">
    <text evidence="2">Belongs to the PhoH family.</text>
</comment>
<dbReference type="Proteomes" id="UP000245793">
    <property type="component" value="Unassembled WGS sequence"/>
</dbReference>
<feature type="coiled-coil region" evidence="7">
    <location>
        <begin position="303"/>
        <end position="330"/>
    </location>
</feature>
<dbReference type="Gene3D" id="3.40.50.300">
    <property type="entry name" value="P-loop containing nucleotide triphosphate hydrolases"/>
    <property type="match status" value="1"/>
</dbReference>
<dbReference type="PANTHER" id="PTHR30473:SF1">
    <property type="entry name" value="PHOH-LIKE PROTEIN"/>
    <property type="match status" value="1"/>
</dbReference>
<dbReference type="Pfam" id="PF02562">
    <property type="entry name" value="PhoH"/>
    <property type="match status" value="1"/>
</dbReference>
<proteinExistence type="inferred from homology"/>
<keyword evidence="5" id="KW-0067">ATP-binding</keyword>
<dbReference type="SUPFAM" id="SSF52540">
    <property type="entry name" value="P-loop containing nucleoside triphosphate hydrolases"/>
    <property type="match status" value="1"/>
</dbReference>